<dbReference type="InterPro" id="IPR039425">
    <property type="entry name" value="RNA_pol_sigma-70-like"/>
</dbReference>
<dbReference type="InterPro" id="IPR013249">
    <property type="entry name" value="RNA_pol_sigma70_r4_t2"/>
</dbReference>
<evidence type="ECO:0000256" key="1">
    <source>
        <dbReference type="ARBA" id="ARBA00010641"/>
    </source>
</evidence>
<keyword evidence="3" id="KW-0731">Sigma factor</keyword>
<dbReference type="NCBIfam" id="TIGR02937">
    <property type="entry name" value="sigma70-ECF"/>
    <property type="match status" value="1"/>
</dbReference>
<dbReference type="EMBL" id="CP023777">
    <property type="protein sequence ID" value="ATL46972.1"/>
    <property type="molecule type" value="Genomic_DNA"/>
</dbReference>
<evidence type="ECO:0000256" key="3">
    <source>
        <dbReference type="ARBA" id="ARBA00023082"/>
    </source>
</evidence>
<keyword evidence="4" id="KW-0804">Transcription</keyword>
<evidence type="ECO:0000259" key="5">
    <source>
        <dbReference type="Pfam" id="PF04542"/>
    </source>
</evidence>
<evidence type="ECO:0000256" key="2">
    <source>
        <dbReference type="ARBA" id="ARBA00023015"/>
    </source>
</evidence>
<gene>
    <name evidence="7" type="ORF">COR50_07115</name>
</gene>
<sequence length="171" mass="20356">MLQRDNEEAFREIYNRHWKNVYTQALIKTGLPEDARDLTQEIFLYLWKKRHEINITTTVPTYLQAALRHKIIDYYRGKAVKQRYYEQAFLSGLEAVTEANHEPYQLKELTHIIESEIQLMPARMKEIFLLSRDEDLPSAQIAARLELSDQTVRNQISTAIQRIRKCLMEHH</sequence>
<evidence type="ECO:0000256" key="4">
    <source>
        <dbReference type="ARBA" id="ARBA00023163"/>
    </source>
</evidence>
<dbReference type="GO" id="GO:0016987">
    <property type="term" value="F:sigma factor activity"/>
    <property type="evidence" value="ECO:0007669"/>
    <property type="project" value="UniProtKB-KW"/>
</dbReference>
<dbReference type="PANTHER" id="PTHR43133:SF46">
    <property type="entry name" value="RNA POLYMERASE SIGMA-70 FACTOR ECF SUBFAMILY"/>
    <property type="match status" value="1"/>
</dbReference>
<evidence type="ECO:0000313" key="7">
    <source>
        <dbReference type="EMBL" id="ATL46972.1"/>
    </source>
</evidence>
<evidence type="ECO:0000313" key="8">
    <source>
        <dbReference type="Proteomes" id="UP000220133"/>
    </source>
</evidence>
<dbReference type="Gene3D" id="1.10.1740.10">
    <property type="match status" value="1"/>
</dbReference>
<dbReference type="KEGG" id="cbae:COR50_07115"/>
<dbReference type="SUPFAM" id="SSF88659">
    <property type="entry name" value="Sigma3 and sigma4 domains of RNA polymerase sigma factors"/>
    <property type="match status" value="1"/>
</dbReference>
<dbReference type="SUPFAM" id="SSF88946">
    <property type="entry name" value="Sigma2 domain of RNA polymerase sigma factors"/>
    <property type="match status" value="1"/>
</dbReference>
<dbReference type="GO" id="GO:0006352">
    <property type="term" value="P:DNA-templated transcription initiation"/>
    <property type="evidence" value="ECO:0007669"/>
    <property type="project" value="InterPro"/>
</dbReference>
<dbReference type="InterPro" id="IPR036388">
    <property type="entry name" value="WH-like_DNA-bd_sf"/>
</dbReference>
<evidence type="ECO:0008006" key="9">
    <source>
        <dbReference type="Google" id="ProtNLM"/>
    </source>
</evidence>
<proteinExistence type="inferred from homology"/>
<dbReference type="InterPro" id="IPR007627">
    <property type="entry name" value="RNA_pol_sigma70_r2"/>
</dbReference>
<name>A0A291QSX5_9BACT</name>
<keyword evidence="2" id="KW-0805">Transcription regulation</keyword>
<keyword evidence="8" id="KW-1185">Reference proteome</keyword>
<organism evidence="7 8">
    <name type="scientific">Chitinophaga caeni</name>
    <dbReference type="NCBI Taxonomy" id="2029983"/>
    <lineage>
        <taxon>Bacteria</taxon>
        <taxon>Pseudomonadati</taxon>
        <taxon>Bacteroidota</taxon>
        <taxon>Chitinophagia</taxon>
        <taxon>Chitinophagales</taxon>
        <taxon>Chitinophagaceae</taxon>
        <taxon>Chitinophaga</taxon>
    </lineage>
</organism>
<dbReference type="InterPro" id="IPR013324">
    <property type="entry name" value="RNA_pol_sigma_r3/r4-like"/>
</dbReference>
<dbReference type="GO" id="GO:0003677">
    <property type="term" value="F:DNA binding"/>
    <property type="evidence" value="ECO:0007669"/>
    <property type="project" value="InterPro"/>
</dbReference>
<dbReference type="Gene3D" id="1.10.10.10">
    <property type="entry name" value="Winged helix-like DNA-binding domain superfamily/Winged helix DNA-binding domain"/>
    <property type="match status" value="1"/>
</dbReference>
<dbReference type="InterPro" id="IPR014284">
    <property type="entry name" value="RNA_pol_sigma-70_dom"/>
</dbReference>
<dbReference type="Proteomes" id="UP000220133">
    <property type="component" value="Chromosome"/>
</dbReference>
<accession>A0A291QSX5</accession>
<dbReference type="Pfam" id="PF08281">
    <property type="entry name" value="Sigma70_r4_2"/>
    <property type="match status" value="1"/>
</dbReference>
<reference evidence="7 8" key="1">
    <citation type="submission" date="2017-10" db="EMBL/GenBank/DDBJ databases">
        <title>Paenichitinophaga pekingensis gen. nov., sp. nov., isolated from activated sludge.</title>
        <authorList>
            <person name="Jin D."/>
            <person name="Kong X."/>
            <person name="Deng Y."/>
            <person name="Bai Z."/>
        </authorList>
    </citation>
    <scope>NUCLEOTIDE SEQUENCE [LARGE SCALE GENOMIC DNA]</scope>
    <source>
        <strain evidence="7 8">13</strain>
    </source>
</reference>
<dbReference type="AlphaFoldDB" id="A0A291QSX5"/>
<evidence type="ECO:0000259" key="6">
    <source>
        <dbReference type="Pfam" id="PF08281"/>
    </source>
</evidence>
<protein>
    <recommendedName>
        <fullName evidence="9">RNA polymerase sigma-70 factor</fullName>
    </recommendedName>
</protein>
<comment type="similarity">
    <text evidence="1">Belongs to the sigma-70 factor family. ECF subfamily.</text>
</comment>
<feature type="domain" description="RNA polymerase sigma-70 region 2" evidence="5">
    <location>
        <begin position="14"/>
        <end position="78"/>
    </location>
</feature>
<dbReference type="PANTHER" id="PTHR43133">
    <property type="entry name" value="RNA POLYMERASE ECF-TYPE SIGMA FACTO"/>
    <property type="match status" value="1"/>
</dbReference>
<dbReference type="InterPro" id="IPR013325">
    <property type="entry name" value="RNA_pol_sigma_r2"/>
</dbReference>
<feature type="domain" description="RNA polymerase sigma factor 70 region 4 type 2" evidence="6">
    <location>
        <begin position="112"/>
        <end position="162"/>
    </location>
</feature>
<dbReference type="Pfam" id="PF04542">
    <property type="entry name" value="Sigma70_r2"/>
    <property type="match status" value="1"/>
</dbReference>